<organism evidence="2 3">
    <name type="scientific">Streptomyces fulvorobeus</name>
    <dbReference type="NCBI Taxonomy" id="284028"/>
    <lineage>
        <taxon>Bacteria</taxon>
        <taxon>Bacillati</taxon>
        <taxon>Actinomycetota</taxon>
        <taxon>Actinomycetes</taxon>
        <taxon>Kitasatosporales</taxon>
        <taxon>Streptomycetaceae</taxon>
        <taxon>Streptomyces</taxon>
    </lineage>
</organism>
<dbReference type="Proteomes" id="UP000498980">
    <property type="component" value="Unassembled WGS sequence"/>
</dbReference>
<dbReference type="EMBL" id="BLWC01000001">
    <property type="protein sequence ID" value="GFM97129.1"/>
    <property type="molecule type" value="Genomic_DNA"/>
</dbReference>
<keyword evidence="3" id="KW-1185">Reference proteome</keyword>
<gene>
    <name evidence="2" type="ORF">Sfulv_19400</name>
</gene>
<proteinExistence type="predicted"/>
<evidence type="ECO:0000313" key="3">
    <source>
        <dbReference type="Proteomes" id="UP000498980"/>
    </source>
</evidence>
<dbReference type="AlphaFoldDB" id="A0A7J0C3P3"/>
<reference evidence="2 3" key="1">
    <citation type="submission" date="2020-05" db="EMBL/GenBank/DDBJ databases">
        <title>Whole genome shotgun sequence of Streptomyces fulvorobeus NBRC 15897.</title>
        <authorList>
            <person name="Komaki H."/>
            <person name="Tamura T."/>
        </authorList>
    </citation>
    <scope>NUCLEOTIDE SEQUENCE [LARGE SCALE GENOMIC DNA]</scope>
    <source>
        <strain evidence="2 3">NBRC 15897</strain>
    </source>
</reference>
<feature type="region of interest" description="Disordered" evidence="1">
    <location>
        <begin position="1"/>
        <end position="57"/>
    </location>
</feature>
<name>A0A7J0C3P3_9ACTN</name>
<sequence>MKLVGDIAGGAGDLGGKLRDRFTGGGGGGAGAGSGATDGPGNRRPEGPQEGSGTDRS</sequence>
<feature type="compositionally biased region" description="Gly residues" evidence="1">
    <location>
        <begin position="23"/>
        <end position="38"/>
    </location>
</feature>
<comment type="caution">
    <text evidence="2">The sequence shown here is derived from an EMBL/GenBank/DDBJ whole genome shotgun (WGS) entry which is preliminary data.</text>
</comment>
<accession>A0A7J0C3P3</accession>
<evidence type="ECO:0000256" key="1">
    <source>
        <dbReference type="SAM" id="MobiDB-lite"/>
    </source>
</evidence>
<evidence type="ECO:0000313" key="2">
    <source>
        <dbReference type="EMBL" id="GFM97129.1"/>
    </source>
</evidence>
<feature type="compositionally biased region" description="Basic and acidic residues" evidence="1">
    <location>
        <begin position="41"/>
        <end position="57"/>
    </location>
</feature>
<protein>
    <submittedName>
        <fullName evidence="2">Uncharacterized protein</fullName>
    </submittedName>
</protein>